<dbReference type="AlphaFoldDB" id="A0A365GY58"/>
<organism evidence="2 3">
    <name type="scientific">Actinomadura craniellae</name>
    <dbReference type="NCBI Taxonomy" id="2231787"/>
    <lineage>
        <taxon>Bacteria</taxon>
        <taxon>Bacillati</taxon>
        <taxon>Actinomycetota</taxon>
        <taxon>Actinomycetes</taxon>
        <taxon>Streptosporangiales</taxon>
        <taxon>Thermomonosporaceae</taxon>
        <taxon>Actinomadura</taxon>
    </lineage>
</organism>
<protein>
    <submittedName>
        <fullName evidence="2">DUF397 domain-containing protein</fullName>
    </submittedName>
</protein>
<dbReference type="InterPro" id="IPR007278">
    <property type="entry name" value="DUF397"/>
</dbReference>
<dbReference type="Pfam" id="PF04149">
    <property type="entry name" value="DUF397"/>
    <property type="match status" value="1"/>
</dbReference>
<gene>
    <name evidence="2" type="ORF">DPM19_29280</name>
</gene>
<reference evidence="2 3" key="1">
    <citation type="submission" date="2018-06" db="EMBL/GenBank/DDBJ databases">
        <title>Actinomadura craniellae sp. nov. isolated from marine sponge Craniella sp.</title>
        <authorList>
            <person name="Li L."/>
            <person name="Xu Q.H."/>
            <person name="Lin H.W."/>
            <person name="Lu Y.H."/>
        </authorList>
    </citation>
    <scope>NUCLEOTIDE SEQUENCE [LARGE SCALE GENOMIC DNA]</scope>
    <source>
        <strain evidence="2 3">LHW63021</strain>
    </source>
</reference>
<keyword evidence="3" id="KW-1185">Reference proteome</keyword>
<sequence length="61" mass="6739">MAWRKSTRSSDGPTCVEVAAYEDRRYIRDSTDPDGPVIALTPSTWTVLLHGIQAGAHDLPR</sequence>
<name>A0A365GY58_9ACTN</name>
<dbReference type="OrthoDB" id="3482540at2"/>
<feature type="domain" description="DUF397" evidence="1">
    <location>
        <begin position="2"/>
        <end position="52"/>
    </location>
</feature>
<accession>A0A365GY58</accession>
<dbReference type="EMBL" id="QLYX01000017">
    <property type="protein sequence ID" value="RAY11770.1"/>
    <property type="molecule type" value="Genomic_DNA"/>
</dbReference>
<comment type="caution">
    <text evidence="2">The sequence shown here is derived from an EMBL/GenBank/DDBJ whole genome shotgun (WGS) entry which is preliminary data.</text>
</comment>
<evidence type="ECO:0000313" key="3">
    <source>
        <dbReference type="Proteomes" id="UP000251891"/>
    </source>
</evidence>
<evidence type="ECO:0000313" key="2">
    <source>
        <dbReference type="EMBL" id="RAY11770.1"/>
    </source>
</evidence>
<dbReference type="Proteomes" id="UP000251891">
    <property type="component" value="Unassembled WGS sequence"/>
</dbReference>
<evidence type="ECO:0000259" key="1">
    <source>
        <dbReference type="Pfam" id="PF04149"/>
    </source>
</evidence>
<proteinExistence type="predicted"/>